<keyword evidence="2" id="KW-0732">Signal</keyword>
<protein>
    <recommendedName>
        <fullName evidence="3">Trigger factor ribosome-binding bacterial domain-containing protein</fullName>
    </recommendedName>
</protein>
<sequence length="248" mass="26974">MIFKSISLLWVASLGSAAAFAPSNLFSNSVHSVNTLSRAQTNLSSDSGGWNGEIDSNASDGRIRGCQVTRVEGSITEYEVRIDGVEADLGKFSEAIYRKISSDVKQQRFQGFRPGTIPPHLLPTYIGFAMDECAREATLEAMQQNNIRPFDGARDDIEFESISILPKKSKKKKKKKRQKNTDASNEEAGALEEAGPQWKSYGSMKEAISAGWKPGQSFSFVAKNLKGQQLQDQDVTGASPIGGGTSLM</sequence>
<dbReference type="SUPFAM" id="SSF102735">
    <property type="entry name" value="Trigger factor ribosome-binding domain"/>
    <property type="match status" value="1"/>
</dbReference>
<organism evidence="4">
    <name type="scientific">Chaetoceros debilis</name>
    <dbReference type="NCBI Taxonomy" id="122233"/>
    <lineage>
        <taxon>Eukaryota</taxon>
        <taxon>Sar</taxon>
        <taxon>Stramenopiles</taxon>
        <taxon>Ochrophyta</taxon>
        <taxon>Bacillariophyta</taxon>
        <taxon>Coscinodiscophyceae</taxon>
        <taxon>Chaetocerotophycidae</taxon>
        <taxon>Chaetocerotales</taxon>
        <taxon>Chaetocerotaceae</taxon>
        <taxon>Chaetoceros</taxon>
    </lineage>
</organism>
<accession>A0A7S3QDX9</accession>
<feature type="region of interest" description="Disordered" evidence="1">
    <location>
        <begin position="229"/>
        <end position="248"/>
    </location>
</feature>
<dbReference type="EMBL" id="HBIO01025201">
    <property type="protein sequence ID" value="CAE0474489.1"/>
    <property type="molecule type" value="Transcribed_RNA"/>
</dbReference>
<dbReference type="InterPro" id="IPR008881">
    <property type="entry name" value="Trigger_fac_ribosome-bd_bac"/>
</dbReference>
<name>A0A7S3QDX9_9STRA</name>
<dbReference type="GO" id="GO:0006457">
    <property type="term" value="P:protein folding"/>
    <property type="evidence" value="ECO:0007669"/>
    <property type="project" value="InterPro"/>
</dbReference>
<feature type="chain" id="PRO_5031287513" description="Trigger factor ribosome-binding bacterial domain-containing protein" evidence="2">
    <location>
        <begin position="20"/>
        <end position="248"/>
    </location>
</feature>
<dbReference type="GO" id="GO:0015031">
    <property type="term" value="P:protein transport"/>
    <property type="evidence" value="ECO:0007669"/>
    <property type="project" value="InterPro"/>
</dbReference>
<evidence type="ECO:0000313" key="4">
    <source>
        <dbReference type="EMBL" id="CAE0474489.1"/>
    </source>
</evidence>
<dbReference type="InterPro" id="IPR036611">
    <property type="entry name" value="Trigger_fac_ribosome-bd_sf"/>
</dbReference>
<dbReference type="Gene3D" id="3.30.70.1050">
    <property type="entry name" value="Trigger factor ribosome-binding domain"/>
    <property type="match status" value="1"/>
</dbReference>
<dbReference type="Pfam" id="PF05697">
    <property type="entry name" value="Trigger_N"/>
    <property type="match status" value="1"/>
</dbReference>
<feature type="compositionally biased region" description="Basic residues" evidence="1">
    <location>
        <begin position="168"/>
        <end position="178"/>
    </location>
</feature>
<reference evidence="4" key="1">
    <citation type="submission" date="2021-01" db="EMBL/GenBank/DDBJ databases">
        <authorList>
            <person name="Corre E."/>
            <person name="Pelletier E."/>
            <person name="Niang G."/>
            <person name="Scheremetjew M."/>
            <person name="Finn R."/>
            <person name="Kale V."/>
            <person name="Holt S."/>
            <person name="Cochrane G."/>
            <person name="Meng A."/>
            <person name="Brown T."/>
            <person name="Cohen L."/>
        </authorList>
    </citation>
    <scope>NUCLEOTIDE SEQUENCE</scope>
    <source>
        <strain evidence="4">MM31A-1</strain>
    </source>
</reference>
<proteinExistence type="predicted"/>
<evidence type="ECO:0000256" key="1">
    <source>
        <dbReference type="SAM" id="MobiDB-lite"/>
    </source>
</evidence>
<dbReference type="AlphaFoldDB" id="A0A7S3QDX9"/>
<evidence type="ECO:0000256" key="2">
    <source>
        <dbReference type="SAM" id="SignalP"/>
    </source>
</evidence>
<feature type="signal peptide" evidence="2">
    <location>
        <begin position="1"/>
        <end position="19"/>
    </location>
</feature>
<gene>
    <name evidence="4" type="ORF">CDEB00056_LOCUS19342</name>
</gene>
<evidence type="ECO:0000259" key="3">
    <source>
        <dbReference type="Pfam" id="PF05697"/>
    </source>
</evidence>
<feature type="region of interest" description="Disordered" evidence="1">
    <location>
        <begin position="168"/>
        <end position="194"/>
    </location>
</feature>
<feature type="domain" description="Trigger factor ribosome-binding bacterial" evidence="3">
    <location>
        <begin position="86"/>
        <end position="154"/>
    </location>
</feature>